<dbReference type="CDD" id="cd09276">
    <property type="entry name" value="Rnase_HI_RT_non_LTR"/>
    <property type="match status" value="1"/>
</dbReference>
<organism evidence="2">
    <name type="scientific">Diabrotica virgifera virgifera</name>
    <name type="common">western corn rootworm</name>
    <dbReference type="NCBI Taxonomy" id="50390"/>
    <lineage>
        <taxon>Eukaryota</taxon>
        <taxon>Metazoa</taxon>
        <taxon>Ecdysozoa</taxon>
        <taxon>Arthropoda</taxon>
        <taxon>Hexapoda</taxon>
        <taxon>Insecta</taxon>
        <taxon>Pterygota</taxon>
        <taxon>Neoptera</taxon>
        <taxon>Endopterygota</taxon>
        <taxon>Coleoptera</taxon>
        <taxon>Polyphaga</taxon>
        <taxon>Cucujiformia</taxon>
        <taxon>Chrysomeloidea</taxon>
        <taxon>Chrysomelidae</taxon>
        <taxon>Galerucinae</taxon>
        <taxon>Diabroticina</taxon>
        <taxon>Diabroticites</taxon>
        <taxon>Diabrotica</taxon>
    </lineage>
</organism>
<reference evidence="2" key="1">
    <citation type="submission" date="2025-08" db="UniProtKB">
        <authorList>
            <consortium name="RefSeq"/>
        </authorList>
    </citation>
    <scope>IDENTIFICATION</scope>
    <source>
        <tissue evidence="2">Whole insect</tissue>
    </source>
</reference>
<dbReference type="RefSeq" id="XP_028150436.1">
    <property type="nucleotide sequence ID" value="XM_028294635.1"/>
</dbReference>
<proteinExistence type="predicted"/>
<sequence>MTLMLRRNKLCSQFLVNLSHKESEIINKIHWLSINDLIKGYWKKKKSPCIAECYRELAEYKETLHTTPINLNYIFNIAQLKNLKRNFLRDYSNYPTRIRDVVFKADIKKLSSNAYQIYTDASKSTKGTACAIYDPQTNESKMFKLNANSSIYSAELIGILEALKYCQHLPNKKIYIFSDSKN</sequence>
<protein>
    <submittedName>
        <fullName evidence="2">Uncharacterized protein LOC114343795</fullName>
    </submittedName>
</protein>
<dbReference type="Gene3D" id="3.30.420.10">
    <property type="entry name" value="Ribonuclease H-like superfamily/Ribonuclease H"/>
    <property type="match status" value="1"/>
</dbReference>
<dbReference type="InterPro" id="IPR036397">
    <property type="entry name" value="RNaseH_sf"/>
</dbReference>
<dbReference type="PROSITE" id="PS50879">
    <property type="entry name" value="RNASE_H_1"/>
    <property type="match status" value="1"/>
</dbReference>
<dbReference type="Pfam" id="PF00075">
    <property type="entry name" value="RNase_H"/>
    <property type="match status" value="1"/>
</dbReference>
<dbReference type="InterPro" id="IPR002156">
    <property type="entry name" value="RNaseH_domain"/>
</dbReference>
<dbReference type="InterPro" id="IPR012337">
    <property type="entry name" value="RNaseH-like_sf"/>
</dbReference>
<evidence type="ECO:0000313" key="2">
    <source>
        <dbReference type="RefSeq" id="XP_028150436.1"/>
    </source>
</evidence>
<name>A0A6P7GKJ4_DIAVI</name>
<dbReference type="SUPFAM" id="SSF53098">
    <property type="entry name" value="Ribonuclease H-like"/>
    <property type="match status" value="1"/>
</dbReference>
<gene>
    <name evidence="2" type="primary">LOC114343795</name>
</gene>
<feature type="domain" description="RNase H type-1" evidence="1">
    <location>
        <begin position="111"/>
        <end position="182"/>
    </location>
</feature>
<accession>A0A6P7GKJ4</accession>
<dbReference type="AlphaFoldDB" id="A0A6P7GKJ4"/>
<dbReference type="GO" id="GO:0004523">
    <property type="term" value="F:RNA-DNA hybrid ribonuclease activity"/>
    <property type="evidence" value="ECO:0007669"/>
    <property type="project" value="InterPro"/>
</dbReference>
<evidence type="ECO:0000259" key="1">
    <source>
        <dbReference type="PROSITE" id="PS50879"/>
    </source>
</evidence>
<dbReference type="GO" id="GO:0003676">
    <property type="term" value="F:nucleic acid binding"/>
    <property type="evidence" value="ECO:0007669"/>
    <property type="project" value="InterPro"/>
</dbReference>
<dbReference type="InParanoid" id="A0A6P7GKJ4"/>